<dbReference type="Proteomes" id="UP001392437">
    <property type="component" value="Unassembled WGS sequence"/>
</dbReference>
<name>A0AAW0QLN7_9PEZI</name>
<dbReference type="AlphaFoldDB" id="A0AAW0QLN7"/>
<evidence type="ECO:0000313" key="1">
    <source>
        <dbReference type="EMBL" id="KAK8100204.1"/>
    </source>
</evidence>
<reference evidence="1 2" key="1">
    <citation type="submission" date="2023-01" db="EMBL/GenBank/DDBJ databases">
        <title>Analysis of 21 Apiospora genomes using comparative genomics revels a genus with tremendous synthesis potential of carbohydrate active enzymes and secondary metabolites.</title>
        <authorList>
            <person name="Sorensen T."/>
        </authorList>
    </citation>
    <scope>NUCLEOTIDE SEQUENCE [LARGE SCALE GENOMIC DNA]</scope>
    <source>
        <strain evidence="1 2">CBS 117206</strain>
    </source>
</reference>
<proteinExistence type="predicted"/>
<accession>A0AAW0QLN7</accession>
<dbReference type="EMBL" id="JAQQWP010000009">
    <property type="protein sequence ID" value="KAK8100204.1"/>
    <property type="molecule type" value="Genomic_DNA"/>
</dbReference>
<organism evidence="1 2">
    <name type="scientific">Apiospora kogelbergensis</name>
    <dbReference type="NCBI Taxonomy" id="1337665"/>
    <lineage>
        <taxon>Eukaryota</taxon>
        <taxon>Fungi</taxon>
        <taxon>Dikarya</taxon>
        <taxon>Ascomycota</taxon>
        <taxon>Pezizomycotina</taxon>
        <taxon>Sordariomycetes</taxon>
        <taxon>Xylariomycetidae</taxon>
        <taxon>Amphisphaeriales</taxon>
        <taxon>Apiosporaceae</taxon>
        <taxon>Apiospora</taxon>
    </lineage>
</organism>
<sequence>MPRRPVMTPIPIEESLGIHCNLQAIIMYIYMNGGIDVSIEVTRVIAHLLVCLGETLNDIEASVHQDARTDATGVGTHAAYVMSLYFDVREVIDDLLV</sequence>
<evidence type="ECO:0000313" key="2">
    <source>
        <dbReference type="Proteomes" id="UP001392437"/>
    </source>
</evidence>
<protein>
    <submittedName>
        <fullName evidence="1">Uncharacterized protein</fullName>
    </submittedName>
</protein>
<comment type="caution">
    <text evidence="1">The sequence shown here is derived from an EMBL/GenBank/DDBJ whole genome shotgun (WGS) entry which is preliminary data.</text>
</comment>
<gene>
    <name evidence="1" type="ORF">PG999_010578</name>
</gene>
<keyword evidence="2" id="KW-1185">Reference proteome</keyword>